<dbReference type="EMBL" id="CP053383">
    <property type="protein sequence ID" value="QTP59425.1"/>
    <property type="molecule type" value="Genomic_DNA"/>
</dbReference>
<reference evidence="12 13" key="1">
    <citation type="journal article" date="2021" name="Front. Microbiol.">
        <title>Aerobic Denitrification and Heterotrophic Sulfur Oxidation in the Genus Halomonas Revealed by Six Novel Species Characterizations and Genome-Based Analysis.</title>
        <authorList>
            <person name="Wang L."/>
            <person name="Shao Z."/>
        </authorList>
    </citation>
    <scope>NUCLEOTIDE SEQUENCE [LARGE SCALE GENOMIC DNA]</scope>
    <source>
        <strain evidence="12 13">MCCC 1A13718</strain>
    </source>
</reference>
<feature type="region of interest" description="Disordered" evidence="9">
    <location>
        <begin position="1"/>
        <end position="41"/>
    </location>
</feature>
<feature type="compositionally biased region" description="Basic and acidic residues" evidence="9">
    <location>
        <begin position="1047"/>
        <end position="1057"/>
    </location>
</feature>
<dbReference type="PANTHER" id="PTHR32282:SF24">
    <property type="entry name" value="GLYCOSYL TRANSFERASE FAMILY 51 DOMAIN-CONTAINING PROTEIN"/>
    <property type="match status" value="1"/>
</dbReference>
<keyword evidence="6" id="KW-0511">Multifunctional enzyme</keyword>
<evidence type="ECO:0000256" key="4">
    <source>
        <dbReference type="ARBA" id="ARBA00022676"/>
    </source>
</evidence>
<comment type="pathway">
    <text evidence="1">Cell wall biogenesis; peptidoglycan biosynthesis.</text>
</comment>
<comment type="catalytic activity">
    <reaction evidence="8">
        <text>[GlcNAc-(1-&gt;4)-Mur2Ac(oyl-L-Ala-gamma-D-Glu-L-Lys-D-Ala-D-Ala)](n)-di-trans,octa-cis-undecaprenyl diphosphate + beta-D-GlcNAc-(1-&gt;4)-Mur2Ac(oyl-L-Ala-gamma-D-Glu-L-Lys-D-Ala-D-Ala)-di-trans,octa-cis-undecaprenyl diphosphate = [GlcNAc-(1-&gt;4)-Mur2Ac(oyl-L-Ala-gamma-D-Glu-L-Lys-D-Ala-D-Ala)](n+1)-di-trans,octa-cis-undecaprenyl diphosphate + di-trans,octa-cis-undecaprenyl diphosphate + H(+)</text>
        <dbReference type="Rhea" id="RHEA:23708"/>
        <dbReference type="Rhea" id="RHEA-COMP:9602"/>
        <dbReference type="Rhea" id="RHEA-COMP:9603"/>
        <dbReference type="ChEBI" id="CHEBI:15378"/>
        <dbReference type="ChEBI" id="CHEBI:58405"/>
        <dbReference type="ChEBI" id="CHEBI:60033"/>
        <dbReference type="ChEBI" id="CHEBI:78435"/>
        <dbReference type="EC" id="2.4.99.28"/>
    </reaction>
</comment>
<feature type="region of interest" description="Disordered" evidence="9">
    <location>
        <begin position="1034"/>
        <end position="1073"/>
    </location>
</feature>
<evidence type="ECO:0000256" key="10">
    <source>
        <dbReference type="SAM" id="Phobius"/>
    </source>
</evidence>
<evidence type="ECO:0000256" key="2">
    <source>
        <dbReference type="ARBA" id="ARBA00022645"/>
    </source>
</evidence>
<protein>
    <recommendedName>
        <fullName evidence="7">peptidoglycan glycosyltransferase</fullName>
        <ecNumber evidence="7">2.4.99.28</ecNumber>
    </recommendedName>
</protein>
<feature type="compositionally biased region" description="Low complexity" evidence="9">
    <location>
        <begin position="1"/>
        <end position="16"/>
    </location>
</feature>
<dbReference type="Proteomes" id="UP000671845">
    <property type="component" value="Chromosome"/>
</dbReference>
<keyword evidence="3" id="KW-0645">Protease</keyword>
<dbReference type="PANTHER" id="PTHR32282">
    <property type="entry name" value="BINDING PROTEIN TRANSPEPTIDASE, PUTATIVE-RELATED"/>
    <property type="match status" value="1"/>
</dbReference>
<keyword evidence="10" id="KW-0472">Membrane</keyword>
<keyword evidence="13" id="KW-1185">Reference proteome</keyword>
<keyword evidence="10" id="KW-1133">Transmembrane helix</keyword>
<dbReference type="SUPFAM" id="SSF56601">
    <property type="entry name" value="beta-lactamase/transpeptidase-like"/>
    <property type="match status" value="1"/>
</dbReference>
<dbReference type="RefSeq" id="WP_242597411.1">
    <property type="nucleotide sequence ID" value="NZ_CP053383.1"/>
</dbReference>
<gene>
    <name evidence="12" type="ORF">HNO53_12280</name>
</gene>
<evidence type="ECO:0000256" key="3">
    <source>
        <dbReference type="ARBA" id="ARBA00022670"/>
    </source>
</evidence>
<dbReference type="InterPro" id="IPR001264">
    <property type="entry name" value="Glyco_trans_51"/>
</dbReference>
<dbReference type="InterPro" id="IPR012338">
    <property type="entry name" value="Beta-lactam/transpept-like"/>
</dbReference>
<evidence type="ECO:0000256" key="1">
    <source>
        <dbReference type="ARBA" id="ARBA00004752"/>
    </source>
</evidence>
<feature type="transmembrane region" description="Helical" evidence="10">
    <location>
        <begin position="48"/>
        <end position="70"/>
    </location>
</feature>
<dbReference type="Gene3D" id="3.40.710.10">
    <property type="entry name" value="DD-peptidase/beta-lactamase superfamily"/>
    <property type="match status" value="1"/>
</dbReference>
<evidence type="ECO:0000256" key="8">
    <source>
        <dbReference type="ARBA" id="ARBA00049902"/>
    </source>
</evidence>
<dbReference type="InterPro" id="IPR036950">
    <property type="entry name" value="PBP_transglycosylase"/>
</dbReference>
<organism evidence="12 13">
    <name type="scientific">Halomonas sulfidivorans</name>
    <dbReference type="NCBI Taxonomy" id="2733488"/>
    <lineage>
        <taxon>Bacteria</taxon>
        <taxon>Pseudomonadati</taxon>
        <taxon>Pseudomonadota</taxon>
        <taxon>Gammaproteobacteria</taxon>
        <taxon>Oceanospirillales</taxon>
        <taxon>Halomonadaceae</taxon>
        <taxon>Halomonas</taxon>
    </lineage>
</organism>
<dbReference type="SUPFAM" id="SSF53955">
    <property type="entry name" value="Lysozyme-like"/>
    <property type="match status" value="1"/>
</dbReference>
<keyword evidence="2" id="KW-0121">Carboxypeptidase</keyword>
<evidence type="ECO:0000256" key="9">
    <source>
        <dbReference type="SAM" id="MobiDB-lite"/>
    </source>
</evidence>
<keyword evidence="3" id="KW-0378">Hydrolase</keyword>
<dbReference type="InterPro" id="IPR023346">
    <property type="entry name" value="Lysozyme-like_dom_sf"/>
</dbReference>
<name>A0ABX7WGE3_9GAMM</name>
<evidence type="ECO:0000256" key="6">
    <source>
        <dbReference type="ARBA" id="ARBA00023268"/>
    </source>
</evidence>
<dbReference type="Pfam" id="PF00912">
    <property type="entry name" value="Transgly"/>
    <property type="match status" value="1"/>
</dbReference>
<dbReference type="Gene3D" id="1.10.3810.10">
    <property type="entry name" value="Biosynthetic peptidoglycan transglycosylase-like"/>
    <property type="match status" value="1"/>
</dbReference>
<dbReference type="EC" id="2.4.99.28" evidence="7"/>
<dbReference type="InterPro" id="IPR050396">
    <property type="entry name" value="Glycosyltr_51/Transpeptidase"/>
</dbReference>
<keyword evidence="10" id="KW-0812">Transmembrane</keyword>
<keyword evidence="4" id="KW-0328">Glycosyltransferase</keyword>
<evidence type="ECO:0000259" key="11">
    <source>
        <dbReference type="Pfam" id="PF00912"/>
    </source>
</evidence>
<proteinExistence type="predicted"/>
<evidence type="ECO:0000313" key="13">
    <source>
        <dbReference type="Proteomes" id="UP000671845"/>
    </source>
</evidence>
<evidence type="ECO:0000313" key="12">
    <source>
        <dbReference type="EMBL" id="QTP59425.1"/>
    </source>
</evidence>
<keyword evidence="5" id="KW-0808">Transferase</keyword>
<accession>A0ABX7WGE3</accession>
<evidence type="ECO:0000256" key="7">
    <source>
        <dbReference type="ARBA" id="ARBA00044770"/>
    </source>
</evidence>
<evidence type="ECO:0000256" key="5">
    <source>
        <dbReference type="ARBA" id="ARBA00022679"/>
    </source>
</evidence>
<sequence>MGVRRASSRRTSSTVAWRDSGESLETRSPFIQEPRLAPAPQDQPSHRYLYLGLGILLLLFGISLATLLVAEAKTSHFQAQEISRYAATLRYTLEPGSSNRIQFPSHGPFDQRLGYTHLPKLEARLLSRGYDVIEQAHFTPALLDYTRRGFFPPYTEKTQAGLTIEECRGDTLYRFRHPQRQYASFDSIPPIVLQTLLFIENRQLLDESTPYANPAVDWPRFTKAALSQVGRALDLPGQAAGGSTLATQLEKYRHSPQGLTYSPREKLRQMISASVRSYRDGPQTLTARQDVALDYLNTVPLSAAPGYGEVHGVGDGLWVWFGTDFDAFNRRLGVGFDEVEERAEQGLALRQVVALMIAQRRPSWYLTGGRVALEDLTDSYLRLLRQEGVVADALAQEALAQRLTFRDYDETPFDLSVEADKALQVSRQRLSGMLGMSLYDLDRLDLSARTTLDAGLQREVTHYLHRLADPEFAGEVGLLGDRLLTAERTQDVRYSFTLFERSEEGFVVRVQTDNTDQPFDINQGSKLELGSTAKLRVLATYLEVIAELHARHSGSSREALRAVEIDRQDVLSRWVLDRLIENPELALAELLNMAMERRYSASPAEAFFTGGGRHTFNNFRREDNGRNPTLAEAMRESLNLPFIRLMRDLVRYSTHGSEPRSQLLEDDSDPRRMEYLRLFADREGRTYLQRFWRKYHHLDTDQRLVTFLEGLNISAPRLAAVHRYLFPEANLDNFAAFLIAWLPDASRLSEREIDTLYERYAPGNYSLTDQGYIAKVHPLELWLLGYLLDYPDANFGEAASASADERQEVYQWLFRTRHRSARDVRIRTMLEVEAFSDIHERWQRLGYPFDHLVPSLATAIGSSGDRPAALAELMGIILNDGVRLPTLRIDELHFAANTPYETRFLPASGRAQRVMAPEVAAVLRETLSQVVEGGTARRLQGSFTLEDGSPLVLGGKTGTGNNRIETVGRGGQVISSQARNRTATFVFYLGEDHFGTLTAYVPGSASDDFRFTSALPVQALKGMEPILRPYLSSSNSACRPAPSGEYHFAEDEADRSPDASGNAPAVPSDLALR</sequence>
<feature type="domain" description="Glycosyl transferase family 51" evidence="11">
    <location>
        <begin position="170"/>
        <end position="365"/>
    </location>
</feature>